<organism evidence="2">
    <name type="scientific">Pseudomonas solani</name>
    <dbReference type="NCBI Taxonomy" id="2731552"/>
    <lineage>
        <taxon>Bacteria</taxon>
        <taxon>Pseudomonadati</taxon>
        <taxon>Pseudomonadota</taxon>
        <taxon>Gammaproteobacteria</taxon>
        <taxon>Pseudomonadales</taxon>
        <taxon>Pseudomonadaceae</taxon>
        <taxon>Pseudomonas</taxon>
    </lineage>
</organism>
<reference evidence="2" key="1">
    <citation type="submission" date="2023-08" db="EMBL/GenBank/DDBJ databases">
        <title>Increased levels of nutrients transform a symbiont into a lethal pathobiont.</title>
        <authorList>
            <person name="Lachnit T."/>
            <person name="Ulrich L."/>
            <person name="Willmer F.M."/>
            <person name="Hasenbein T."/>
            <person name="Steiner L.X."/>
            <person name="Wolters M."/>
            <person name="Herbst E.M."/>
            <person name="Deines P."/>
        </authorList>
    </citation>
    <scope>NUCLEOTIDE SEQUENCE</scope>
    <source>
        <strain evidence="2">T3</strain>
    </source>
</reference>
<sequence>MNGLVTLAEWSARLSNGHTSSRELTETMLARAQEHFAGGGHAFMELDEEGARAAAAFADQRLALGRRVSPLDGLPVSIKDLFDIAGQVTRAGSRVLEWQAPATVDAPAVARLREAGAVMLGRTNMTEFAYSGLGLNPHFGTPLSPVGEGLIAGGSSSGAAVSVALGMSVVALGTDTGGSVRIPAAFCGITGFKPTARRVPGEGMVPLSQSLDSIGPLAPTVACCAQVDALLTGAQPWRDAGLPLQGQRFFVTPDYVLEDLAPEVAQAFDWAIARLAEQGAEIVEFRFPELLRLPEINAGGGFAAAESWHWHRERLLAESARYDPRVAVRIERGSRQSACDYLELLLERAELKARAAEVLLGADAWLMPTVSIAPPRLAEITDDDAFQRINARVLANPAVINFLDGCALSIPLPERPGIALSLCGLGGQDANILQLGAAVERCLG</sequence>
<evidence type="ECO:0000313" key="2">
    <source>
        <dbReference type="EMBL" id="XBY61596.1"/>
    </source>
</evidence>
<proteinExistence type="predicted"/>
<dbReference type="PANTHER" id="PTHR11895:SF176">
    <property type="entry name" value="AMIDASE AMID-RELATED"/>
    <property type="match status" value="1"/>
</dbReference>
<dbReference type="NCBIfam" id="NF005460">
    <property type="entry name" value="PRK07056.1"/>
    <property type="match status" value="1"/>
</dbReference>
<dbReference type="GO" id="GO:0003824">
    <property type="term" value="F:catalytic activity"/>
    <property type="evidence" value="ECO:0007669"/>
    <property type="project" value="InterPro"/>
</dbReference>
<dbReference type="PANTHER" id="PTHR11895">
    <property type="entry name" value="TRANSAMIDASE"/>
    <property type="match status" value="1"/>
</dbReference>
<evidence type="ECO:0000259" key="1">
    <source>
        <dbReference type="Pfam" id="PF01425"/>
    </source>
</evidence>
<feature type="domain" description="Amidase" evidence="1">
    <location>
        <begin position="23"/>
        <end position="433"/>
    </location>
</feature>
<dbReference type="InterPro" id="IPR000120">
    <property type="entry name" value="Amidase"/>
</dbReference>
<dbReference type="InterPro" id="IPR020556">
    <property type="entry name" value="Amidase_CS"/>
</dbReference>
<dbReference type="PROSITE" id="PS00571">
    <property type="entry name" value="AMIDASES"/>
    <property type="match status" value="1"/>
</dbReference>
<dbReference type="SUPFAM" id="SSF75304">
    <property type="entry name" value="Amidase signature (AS) enzymes"/>
    <property type="match status" value="1"/>
</dbReference>
<name>A0AAU7XV35_9PSED</name>
<dbReference type="Gene3D" id="3.90.1300.10">
    <property type="entry name" value="Amidase signature (AS) domain"/>
    <property type="match status" value="1"/>
</dbReference>
<dbReference type="AlphaFoldDB" id="A0AAU7XV35"/>
<accession>A0AAU7XV35</accession>
<dbReference type="EMBL" id="CP158373">
    <property type="protein sequence ID" value="XBY61596.1"/>
    <property type="molecule type" value="Genomic_DNA"/>
</dbReference>
<protein>
    <submittedName>
        <fullName evidence="2">Amidase</fullName>
    </submittedName>
</protein>
<dbReference type="Pfam" id="PF01425">
    <property type="entry name" value="Amidase"/>
    <property type="match status" value="1"/>
</dbReference>
<dbReference type="InterPro" id="IPR036928">
    <property type="entry name" value="AS_sf"/>
</dbReference>
<dbReference type="InterPro" id="IPR023631">
    <property type="entry name" value="Amidase_dom"/>
</dbReference>
<gene>
    <name evidence="2" type="ORF">ABS648_16660</name>
</gene>
<dbReference type="RefSeq" id="WP_350446236.1">
    <property type="nucleotide sequence ID" value="NZ_CP158373.1"/>
</dbReference>